<protein>
    <submittedName>
        <fullName evidence="1">Uncharacterized protein</fullName>
    </submittedName>
</protein>
<gene>
    <name evidence="1" type="ORF">MANES_17G038905v8</name>
</gene>
<dbReference type="EMBL" id="CM004403">
    <property type="protein sequence ID" value="KAG8634366.1"/>
    <property type="molecule type" value="Genomic_DNA"/>
</dbReference>
<keyword evidence="2" id="KW-1185">Reference proteome</keyword>
<sequence length="102" mass="10306">MVRSTPLAIPLVIELSVPIRSASVSASVALLSEICAGGGSWSGTVGGWLKLGVTRQEVETEMNHDLVSPHDPSSTRSGSGCLDAEEGAIVALSAASWAGSDG</sequence>
<name>A0ACB7G2T1_MANES</name>
<comment type="caution">
    <text evidence="1">The sequence shown here is derived from an EMBL/GenBank/DDBJ whole genome shotgun (WGS) entry which is preliminary data.</text>
</comment>
<evidence type="ECO:0000313" key="1">
    <source>
        <dbReference type="EMBL" id="KAG8634366.1"/>
    </source>
</evidence>
<accession>A0ACB7G2T1</accession>
<evidence type="ECO:0000313" key="2">
    <source>
        <dbReference type="Proteomes" id="UP000091857"/>
    </source>
</evidence>
<dbReference type="Proteomes" id="UP000091857">
    <property type="component" value="Chromosome 17"/>
</dbReference>
<organism evidence="1 2">
    <name type="scientific">Manihot esculenta</name>
    <name type="common">Cassava</name>
    <name type="synonym">Jatropha manihot</name>
    <dbReference type="NCBI Taxonomy" id="3983"/>
    <lineage>
        <taxon>Eukaryota</taxon>
        <taxon>Viridiplantae</taxon>
        <taxon>Streptophyta</taxon>
        <taxon>Embryophyta</taxon>
        <taxon>Tracheophyta</taxon>
        <taxon>Spermatophyta</taxon>
        <taxon>Magnoliopsida</taxon>
        <taxon>eudicotyledons</taxon>
        <taxon>Gunneridae</taxon>
        <taxon>Pentapetalae</taxon>
        <taxon>rosids</taxon>
        <taxon>fabids</taxon>
        <taxon>Malpighiales</taxon>
        <taxon>Euphorbiaceae</taxon>
        <taxon>Crotonoideae</taxon>
        <taxon>Manihoteae</taxon>
        <taxon>Manihot</taxon>
    </lineage>
</organism>
<proteinExistence type="predicted"/>
<reference evidence="2" key="1">
    <citation type="journal article" date="2016" name="Nat. Biotechnol.">
        <title>Sequencing wild and cultivated cassava and related species reveals extensive interspecific hybridization and genetic diversity.</title>
        <authorList>
            <person name="Bredeson J.V."/>
            <person name="Lyons J.B."/>
            <person name="Prochnik S.E."/>
            <person name="Wu G.A."/>
            <person name="Ha C.M."/>
            <person name="Edsinger-Gonzales E."/>
            <person name="Grimwood J."/>
            <person name="Schmutz J."/>
            <person name="Rabbi I.Y."/>
            <person name="Egesi C."/>
            <person name="Nauluvula P."/>
            <person name="Lebot V."/>
            <person name="Ndunguru J."/>
            <person name="Mkamilo G."/>
            <person name="Bart R.S."/>
            <person name="Setter T.L."/>
            <person name="Gleadow R.M."/>
            <person name="Kulakow P."/>
            <person name="Ferguson M.E."/>
            <person name="Rounsley S."/>
            <person name="Rokhsar D.S."/>
        </authorList>
    </citation>
    <scope>NUCLEOTIDE SEQUENCE [LARGE SCALE GENOMIC DNA]</scope>
    <source>
        <strain evidence="2">cv. AM560-2</strain>
    </source>
</reference>